<name>A0A178MIU1_9CHLR</name>
<dbReference type="Gene3D" id="3.40.50.12370">
    <property type="match status" value="1"/>
</dbReference>
<dbReference type="InterPro" id="IPR051688">
    <property type="entry name" value="USP_A"/>
</dbReference>
<dbReference type="Pfam" id="PF00582">
    <property type="entry name" value="Usp"/>
    <property type="match status" value="1"/>
</dbReference>
<evidence type="ECO:0000256" key="1">
    <source>
        <dbReference type="ARBA" id="ARBA00008791"/>
    </source>
</evidence>
<protein>
    <submittedName>
        <fullName evidence="4">Universal stress protein UspA</fullName>
    </submittedName>
</protein>
<dbReference type="EMBL" id="LWQS01000030">
    <property type="protein sequence ID" value="OAN48596.1"/>
    <property type="molecule type" value="Genomic_DNA"/>
</dbReference>
<keyword evidence="5" id="KW-1185">Reference proteome</keyword>
<keyword evidence="2" id="KW-0175">Coiled coil</keyword>
<dbReference type="Gene3D" id="3.90.1530.10">
    <property type="entry name" value="Conserved hypothetical protein from pyrococcus furiosus pfu- 392566-001, ParB domain"/>
    <property type="match status" value="1"/>
</dbReference>
<dbReference type="RefSeq" id="WP_066782775.1">
    <property type="nucleotide sequence ID" value="NZ_LWQS01000030.1"/>
</dbReference>
<dbReference type="STRING" id="1707952.A6A03_07430"/>
<dbReference type="PRINTS" id="PR01438">
    <property type="entry name" value="UNVRSLSTRESS"/>
</dbReference>
<dbReference type="PANTHER" id="PTHR43010:SF1">
    <property type="entry name" value="USPA DOMAIN-CONTAINING PROTEIN"/>
    <property type="match status" value="1"/>
</dbReference>
<comment type="similarity">
    <text evidence="1">Belongs to the universal stress protein A family.</text>
</comment>
<sequence length="570" mass="64481">MDEPTDGRMVAALHDFQRLRWRADLEHLLARLRGQSDDLLPFEEVRKRVNARMAGERQLREIPLAAIVGSVGRYHDFNRSFLPRRDDDWQRWSRVMAAVDSMHGWPPIEVYQIGEAYFVIDGNHRVSVARQLGMDHIQAYVTPLVSRAPIDPSMTLEEIVIAGEYAAFLEATRLDELRPGCDLRVTVAGQYEQLRQQIEHMQQRLATADQTPSLPEAAALWYDHIYRPIADLIRERGLLRDFPGRTETDLYLWLCNHRDELSKHLGWDISLAQAIDDLAEAPSRAEQLIERVIPDNLEPAMPAGVWRRNRTLDPAHWLFREVLVPVNGKADGWQVLDQVLAWAKRETVRPLGLHVVRSIRQRDSAAAQAVVREFGERCAAAGVTGECAIEVGAIDRAIRERTRLVDLVAIQINYPPGTSPLARLASGLRTILRCSVRPVLTVPHAVERIERLLLAYDGSRKAEEALYLAAYLAARWQLALNVVTVLDGKASAEAVRMRAFRYLERYNIAAGYILERGEPAPAIIHAAEQTRADLLVMGGYGHRDPLRDLVIGSTTEALLRTRRLPTLICQ</sequence>
<dbReference type="SUPFAM" id="SSF110849">
    <property type="entry name" value="ParB/Sulfiredoxin"/>
    <property type="match status" value="1"/>
</dbReference>
<dbReference type="PANTHER" id="PTHR43010">
    <property type="entry name" value="UNIVERSAL STRESS PROTEIN SLR1230"/>
    <property type="match status" value="1"/>
</dbReference>
<dbReference type="InterPro" id="IPR036086">
    <property type="entry name" value="ParB/Sulfiredoxin_sf"/>
</dbReference>
<accession>A0A178MIU1</accession>
<evidence type="ECO:0000256" key="2">
    <source>
        <dbReference type="SAM" id="Coils"/>
    </source>
</evidence>
<proteinExistence type="inferred from homology"/>
<evidence type="ECO:0000313" key="5">
    <source>
        <dbReference type="Proteomes" id="UP000078287"/>
    </source>
</evidence>
<dbReference type="AlphaFoldDB" id="A0A178MIU1"/>
<comment type="caution">
    <text evidence="4">The sequence shown here is derived from an EMBL/GenBank/DDBJ whole genome shotgun (WGS) entry which is preliminary data.</text>
</comment>
<dbReference type="InterPro" id="IPR006016">
    <property type="entry name" value="UspA"/>
</dbReference>
<dbReference type="SUPFAM" id="SSF52402">
    <property type="entry name" value="Adenine nucleotide alpha hydrolases-like"/>
    <property type="match status" value="2"/>
</dbReference>
<evidence type="ECO:0000259" key="3">
    <source>
        <dbReference type="Pfam" id="PF00582"/>
    </source>
</evidence>
<feature type="coiled-coil region" evidence="2">
    <location>
        <begin position="184"/>
        <end position="211"/>
    </location>
</feature>
<gene>
    <name evidence="4" type="ORF">A6A03_07430</name>
</gene>
<feature type="domain" description="UspA" evidence="3">
    <location>
        <begin position="504"/>
        <end position="569"/>
    </location>
</feature>
<dbReference type="Proteomes" id="UP000078287">
    <property type="component" value="Unassembled WGS sequence"/>
</dbReference>
<dbReference type="InterPro" id="IPR006015">
    <property type="entry name" value="Universal_stress_UspA"/>
</dbReference>
<evidence type="ECO:0000313" key="4">
    <source>
        <dbReference type="EMBL" id="OAN48596.1"/>
    </source>
</evidence>
<dbReference type="CDD" id="cd00293">
    <property type="entry name" value="USP-like"/>
    <property type="match status" value="1"/>
</dbReference>
<reference evidence="4 5" key="1">
    <citation type="submission" date="2016-04" db="EMBL/GenBank/DDBJ databases">
        <title>Chloroflexus islandicus sp. nov., a thermophilic filamentous anoxygenic phototrophic bacterium from geyser Strokkur (Iceland).</title>
        <authorList>
            <person name="Gaisin V.A."/>
            <person name="Kalashnikov A.M."/>
            <person name="Sukhacheva M.V."/>
            <person name="Grouzdev D.S."/>
            <person name="Ivanov T.M."/>
            <person name="Kuznetsov B."/>
            <person name="Gorlenko V.M."/>
        </authorList>
    </citation>
    <scope>NUCLEOTIDE SEQUENCE [LARGE SCALE GENOMIC DNA]</scope>
    <source>
        <strain evidence="5">isl-2</strain>
    </source>
</reference>
<organism evidence="4 5">
    <name type="scientific">Chloroflexus islandicus</name>
    <dbReference type="NCBI Taxonomy" id="1707952"/>
    <lineage>
        <taxon>Bacteria</taxon>
        <taxon>Bacillati</taxon>
        <taxon>Chloroflexota</taxon>
        <taxon>Chloroflexia</taxon>
        <taxon>Chloroflexales</taxon>
        <taxon>Chloroflexineae</taxon>
        <taxon>Chloroflexaceae</taxon>
        <taxon>Chloroflexus</taxon>
    </lineage>
</organism>